<dbReference type="InterPro" id="IPR041076">
    <property type="entry name" value="DUF5614"/>
</dbReference>
<evidence type="ECO:0000256" key="4">
    <source>
        <dbReference type="ARBA" id="ARBA00023242"/>
    </source>
</evidence>
<dbReference type="InterPro" id="IPR032675">
    <property type="entry name" value="LRR_dom_sf"/>
</dbReference>
<dbReference type="SMART" id="SM00369">
    <property type="entry name" value="LRR_TYP"/>
    <property type="match status" value="4"/>
</dbReference>
<dbReference type="PANTHER" id="PTHR13379:SF0">
    <property type="entry name" value="UPF0415 PROTEIN C7ORF25"/>
    <property type="match status" value="1"/>
</dbReference>
<feature type="domain" description="DUF5614" evidence="6">
    <location>
        <begin position="393"/>
        <end position="579"/>
    </location>
</feature>
<dbReference type="WBParaSite" id="sdigi.contig353.g7679.t1">
    <property type="protein sequence ID" value="sdigi.contig353.g7679.t1"/>
    <property type="gene ID" value="sdigi.contig353.g7679"/>
</dbReference>
<evidence type="ECO:0000259" key="5">
    <source>
        <dbReference type="Pfam" id="PF07000"/>
    </source>
</evidence>
<sequence>MQLQCSVLVNPLTLAMSDLRQRYSRGILVLRYSKVKEIGKYELVLTTSRNRNGRIFHISRDNIRRIHSTKMQWGSVTIEMNYPSVLICIKEASVPSLHRFISKLRDILAGKDVVLDKNTKITSSGLALLRKKLILTSRKQYTENKLGFPSYLRELIISNIGLTTVDSRWFGATSLYRLDLSGNRLGNSDTFKTKFLNIVRLQHLKILVLAGNEITCIPDHLWNALPENLLSLDLSNNQISYLSSCCTRFPQMTHLLLSHNRIEELPRTVCFTDHTINNLKTLQCLDISWNKIKFLPSEIKDLSLELLDVTAHSGEEEPEVQVILDQLLQTTKPSVNIASLFEYAAAAVLNYSEQLTVVNANPMGVTDFILLVLSDQRLMLNESSSTVEDAGEIWKNKIRNIELLLCEADAHFQDTEGIGKFKKKLKTEMKFLISLEGLPSSELKRYLDTSNITHLQSLLNVAKRYSSCCAFYKSFVVPQRKAKREVDLVVNSGATWVKVISRNVRGLAMDSIGAGGNASRSTIEQAHDYIQMARLYPHFFEVPKIIFEFVYGVPDLLQRKLESLGIEVIGTKVNINELVKLPVDFALNDTYDNINDIYDSNDPYFSTNECLKVEDSVVDTINLDISAVFALVSSLTHGNGANYNYTSQLLNAQAALERKKPTLPPLLKAIQGRKLIICRTAYDAVQSILSTVAGSEEKIRAKELFQKVKVVEDKMTERAARLNLSDKINQRSKIIFGSGDYYRAVTVTANRHFVRAAAHQSIHFAVIIHESRALSEQKQQDLQY</sequence>
<evidence type="ECO:0000313" key="8">
    <source>
        <dbReference type="Proteomes" id="UP000887581"/>
    </source>
</evidence>
<dbReference type="InterPro" id="IPR010733">
    <property type="entry name" value="DUF1308"/>
</dbReference>
<dbReference type="AlphaFoldDB" id="A0A915PV94"/>
<evidence type="ECO:0000256" key="1">
    <source>
        <dbReference type="ARBA" id="ARBA00006588"/>
    </source>
</evidence>
<dbReference type="SUPFAM" id="SSF52058">
    <property type="entry name" value="L domain-like"/>
    <property type="match status" value="1"/>
</dbReference>
<comment type="similarity">
    <text evidence="1">Belongs to the UPF0415 family.</text>
</comment>
<keyword evidence="3" id="KW-0677">Repeat</keyword>
<dbReference type="Pfam" id="PF25344">
    <property type="entry name" value="PH_LRR1"/>
    <property type="match status" value="1"/>
</dbReference>
<dbReference type="PROSITE" id="PS51450">
    <property type="entry name" value="LRR"/>
    <property type="match status" value="1"/>
</dbReference>
<proteinExistence type="inferred from homology"/>
<dbReference type="InterPro" id="IPR057437">
    <property type="entry name" value="PIF1/LRR1_PH"/>
</dbReference>
<name>A0A915PV94_9BILA</name>
<evidence type="ECO:0000259" key="7">
    <source>
        <dbReference type="Pfam" id="PF25344"/>
    </source>
</evidence>
<dbReference type="InterPro" id="IPR003591">
    <property type="entry name" value="Leu-rich_rpt_typical-subtyp"/>
</dbReference>
<feature type="domain" description="DUF1308" evidence="5">
    <location>
        <begin position="621"/>
        <end position="780"/>
    </location>
</feature>
<reference evidence="9" key="1">
    <citation type="submission" date="2022-11" db="UniProtKB">
        <authorList>
            <consortium name="WormBaseParasite"/>
        </authorList>
    </citation>
    <scope>IDENTIFICATION</scope>
</reference>
<keyword evidence="2" id="KW-0433">Leucine-rich repeat</keyword>
<keyword evidence="8" id="KW-1185">Reference proteome</keyword>
<dbReference type="InterPro" id="IPR001611">
    <property type="entry name" value="Leu-rich_rpt"/>
</dbReference>
<evidence type="ECO:0000313" key="9">
    <source>
        <dbReference type="WBParaSite" id="sdigi.contig353.g7679.t1"/>
    </source>
</evidence>
<dbReference type="Pfam" id="PF13855">
    <property type="entry name" value="LRR_8"/>
    <property type="match status" value="1"/>
</dbReference>
<accession>A0A915PV94</accession>
<dbReference type="Pfam" id="PF13516">
    <property type="entry name" value="LRR_6"/>
    <property type="match status" value="1"/>
</dbReference>
<evidence type="ECO:0000256" key="2">
    <source>
        <dbReference type="ARBA" id="ARBA00022614"/>
    </source>
</evidence>
<evidence type="ECO:0000259" key="6">
    <source>
        <dbReference type="Pfam" id="PF18474"/>
    </source>
</evidence>
<dbReference type="Proteomes" id="UP000887581">
    <property type="component" value="Unplaced"/>
</dbReference>
<dbReference type="Pfam" id="PF07000">
    <property type="entry name" value="DUF1308"/>
    <property type="match status" value="1"/>
</dbReference>
<protein>
    <submittedName>
        <fullName evidence="9">DUF1308 domain-containing protein</fullName>
    </submittedName>
</protein>
<organism evidence="8 9">
    <name type="scientific">Setaria digitata</name>
    <dbReference type="NCBI Taxonomy" id="48799"/>
    <lineage>
        <taxon>Eukaryota</taxon>
        <taxon>Metazoa</taxon>
        <taxon>Ecdysozoa</taxon>
        <taxon>Nematoda</taxon>
        <taxon>Chromadorea</taxon>
        <taxon>Rhabditida</taxon>
        <taxon>Spirurina</taxon>
        <taxon>Spiruromorpha</taxon>
        <taxon>Filarioidea</taxon>
        <taxon>Setariidae</taxon>
        <taxon>Setaria</taxon>
    </lineage>
</organism>
<dbReference type="PANTHER" id="PTHR13379">
    <property type="entry name" value="UNCHARACTERIZED DUF1308"/>
    <property type="match status" value="1"/>
</dbReference>
<feature type="domain" description="PIF1/LRR1 pleckstrin homology" evidence="7">
    <location>
        <begin position="1"/>
        <end position="119"/>
    </location>
</feature>
<dbReference type="Pfam" id="PF18474">
    <property type="entry name" value="DUF5614"/>
    <property type="match status" value="1"/>
</dbReference>
<evidence type="ECO:0000256" key="3">
    <source>
        <dbReference type="ARBA" id="ARBA00022737"/>
    </source>
</evidence>
<keyword evidence="4" id="KW-0539">Nucleus</keyword>
<dbReference type="Gene3D" id="3.80.10.10">
    <property type="entry name" value="Ribonuclease Inhibitor"/>
    <property type="match status" value="1"/>
</dbReference>